<feature type="domain" description="Serine aminopeptidase S33" evidence="1">
    <location>
        <begin position="44"/>
        <end position="293"/>
    </location>
</feature>
<dbReference type="GO" id="GO:0016787">
    <property type="term" value="F:hydrolase activity"/>
    <property type="evidence" value="ECO:0007669"/>
    <property type="project" value="UniProtKB-KW"/>
</dbReference>
<evidence type="ECO:0000259" key="1">
    <source>
        <dbReference type="Pfam" id="PF12146"/>
    </source>
</evidence>
<gene>
    <name evidence="2" type="ORF">GCM10023226_31870</name>
</gene>
<keyword evidence="3" id="KW-1185">Reference proteome</keyword>
<evidence type="ECO:0000313" key="2">
    <source>
        <dbReference type="EMBL" id="GAA4691585.1"/>
    </source>
</evidence>
<name>A0ABP8WMP1_9ACTN</name>
<protein>
    <submittedName>
        <fullName evidence="2">Alpha/beta hydrolase</fullName>
    </submittedName>
</protein>
<dbReference type="SUPFAM" id="SSF53474">
    <property type="entry name" value="alpha/beta-Hydrolases"/>
    <property type="match status" value="1"/>
</dbReference>
<dbReference type="RefSeq" id="WP_345267627.1">
    <property type="nucleotide sequence ID" value="NZ_BAABIM010000003.1"/>
</dbReference>
<dbReference type="InterPro" id="IPR051044">
    <property type="entry name" value="MAG_DAG_Lipase"/>
</dbReference>
<proteinExistence type="predicted"/>
<dbReference type="EMBL" id="BAABIM010000003">
    <property type="protein sequence ID" value="GAA4691585.1"/>
    <property type="molecule type" value="Genomic_DNA"/>
</dbReference>
<dbReference type="InterPro" id="IPR029058">
    <property type="entry name" value="AB_hydrolase_fold"/>
</dbReference>
<keyword evidence="2" id="KW-0378">Hydrolase</keyword>
<dbReference type="Pfam" id="PF12146">
    <property type="entry name" value="Hydrolase_4"/>
    <property type="match status" value="1"/>
</dbReference>
<reference evidence="3" key="1">
    <citation type="journal article" date="2019" name="Int. J. Syst. Evol. Microbiol.">
        <title>The Global Catalogue of Microorganisms (GCM) 10K type strain sequencing project: providing services to taxonomists for standard genome sequencing and annotation.</title>
        <authorList>
            <consortium name="The Broad Institute Genomics Platform"/>
            <consortium name="The Broad Institute Genome Sequencing Center for Infectious Disease"/>
            <person name="Wu L."/>
            <person name="Ma J."/>
        </authorList>
    </citation>
    <scope>NUCLEOTIDE SEQUENCE [LARGE SCALE GENOMIC DNA]</scope>
    <source>
        <strain evidence="3">JCM 18127</strain>
    </source>
</reference>
<dbReference type="InterPro" id="IPR022742">
    <property type="entry name" value="Hydrolase_4"/>
</dbReference>
<dbReference type="Proteomes" id="UP001500621">
    <property type="component" value="Unassembled WGS sequence"/>
</dbReference>
<evidence type="ECO:0000313" key="3">
    <source>
        <dbReference type="Proteomes" id="UP001500621"/>
    </source>
</evidence>
<comment type="caution">
    <text evidence="2">The sequence shown here is derived from an EMBL/GenBank/DDBJ whole genome shotgun (WGS) entry which is preliminary data.</text>
</comment>
<accession>A0ABP8WMP1</accession>
<sequence length="325" mass="36685">MPSEFTVDVLGEPWEAETIGLPPDEEGPLGFTLVRRRCARPTGRAVLHVHGFADYFFHTEYATWWLDRGYDVYAVDLRKYGRSWRPHQTPTYVDDLHDYYAELDLAWDRIVRRDGHDHVVVSAHSTGGLTTPLWANARRPAELAGLVLNSPWFDLQGAAWLRSLPATQVLARMAARTPLREIKRAVPGFYARSLHRDHEGEYDFDLRWKPIDSFPVRAGWLHAVRRAHAELHAGLEVACPVLVLSSGATAYPAQMGEDVHSTDIVLDVRQIRQWATAVGPHVTYVAVPGARHDVVLSRAEPRARVYAELGRWLGAYVAPPPRTLL</sequence>
<dbReference type="PANTHER" id="PTHR11614">
    <property type="entry name" value="PHOSPHOLIPASE-RELATED"/>
    <property type="match status" value="1"/>
</dbReference>
<dbReference type="Gene3D" id="3.40.50.1820">
    <property type="entry name" value="alpha/beta hydrolase"/>
    <property type="match status" value="1"/>
</dbReference>
<organism evidence="2 3">
    <name type="scientific">Nocardioides nanhaiensis</name>
    <dbReference type="NCBI Taxonomy" id="1476871"/>
    <lineage>
        <taxon>Bacteria</taxon>
        <taxon>Bacillati</taxon>
        <taxon>Actinomycetota</taxon>
        <taxon>Actinomycetes</taxon>
        <taxon>Propionibacteriales</taxon>
        <taxon>Nocardioidaceae</taxon>
        <taxon>Nocardioides</taxon>
    </lineage>
</organism>